<feature type="compositionally biased region" description="Polar residues" evidence="1">
    <location>
        <begin position="175"/>
        <end position="190"/>
    </location>
</feature>
<name>A0AAJ0CV78_9HYPO</name>
<accession>A0AAJ0CV78</accession>
<dbReference type="Proteomes" id="UP001251528">
    <property type="component" value="Unassembled WGS sequence"/>
</dbReference>
<feature type="region of interest" description="Disordered" evidence="1">
    <location>
        <begin position="175"/>
        <end position="206"/>
    </location>
</feature>
<proteinExistence type="predicted"/>
<organism evidence="2 3">
    <name type="scientific">Conoideocrella luteorostrata</name>
    <dbReference type="NCBI Taxonomy" id="1105319"/>
    <lineage>
        <taxon>Eukaryota</taxon>
        <taxon>Fungi</taxon>
        <taxon>Dikarya</taxon>
        <taxon>Ascomycota</taxon>
        <taxon>Pezizomycotina</taxon>
        <taxon>Sordariomycetes</taxon>
        <taxon>Hypocreomycetidae</taxon>
        <taxon>Hypocreales</taxon>
        <taxon>Clavicipitaceae</taxon>
        <taxon>Conoideocrella</taxon>
    </lineage>
</organism>
<sequence length="271" mass="29621">MAYRALSAILRGLSAGMSNERQIDLANSDSKLNQMIAAADAVRDCNGFARDSPDAAFYGHIIKFPPFPEVHLRDLTACYAGIHDMIQSGSFSPEFTERLRKLKHTRSGNVIVTGTAGTGKTEEAMKVVFAALKGGHEAYAGWNSGFTEPTPAPTMANLQLTLPIDLEVAINDALNTPLQPSPTEASNPLRNSPPKEDGPDLSWSNLSRQTVTTRLQREVIASSAHWTAAQDNQADDAMRRLAAKPFNLNVLRIYPIAQNAGRRQQRIHEMV</sequence>
<dbReference type="AlphaFoldDB" id="A0AAJ0CV78"/>
<evidence type="ECO:0000313" key="2">
    <source>
        <dbReference type="EMBL" id="KAK2608971.1"/>
    </source>
</evidence>
<reference evidence="2" key="1">
    <citation type="submission" date="2023-06" db="EMBL/GenBank/DDBJ databases">
        <title>Conoideocrella luteorostrata (Hypocreales: Clavicipitaceae), a potential biocontrol fungus for elongate hemlock scale in United States Christmas tree production areas.</title>
        <authorList>
            <person name="Barrett H."/>
            <person name="Lovett B."/>
            <person name="Macias A.M."/>
            <person name="Stajich J.E."/>
            <person name="Kasson M.T."/>
        </authorList>
    </citation>
    <scope>NUCLEOTIDE SEQUENCE</scope>
    <source>
        <strain evidence="2">ARSEF 14590</strain>
    </source>
</reference>
<dbReference type="EMBL" id="JASWJB010000029">
    <property type="protein sequence ID" value="KAK2608971.1"/>
    <property type="molecule type" value="Genomic_DNA"/>
</dbReference>
<evidence type="ECO:0000256" key="1">
    <source>
        <dbReference type="SAM" id="MobiDB-lite"/>
    </source>
</evidence>
<keyword evidence="3" id="KW-1185">Reference proteome</keyword>
<evidence type="ECO:0000313" key="3">
    <source>
        <dbReference type="Proteomes" id="UP001251528"/>
    </source>
</evidence>
<protein>
    <submittedName>
        <fullName evidence="2">Uncharacterized protein</fullName>
    </submittedName>
</protein>
<gene>
    <name evidence="2" type="ORF">QQS21_002451</name>
</gene>
<comment type="caution">
    <text evidence="2">The sequence shown here is derived from an EMBL/GenBank/DDBJ whole genome shotgun (WGS) entry which is preliminary data.</text>
</comment>